<comment type="subunit">
    <text evidence="2">Component of the lipopolysaccharide transport and assembly complex. Interacts with LptE and LptA.</text>
</comment>
<organism evidence="5 6">
    <name type="scientific">Denitratimonas tolerans</name>
    <dbReference type="NCBI Taxonomy" id="1338420"/>
    <lineage>
        <taxon>Bacteria</taxon>
        <taxon>Pseudomonadati</taxon>
        <taxon>Pseudomonadota</taxon>
        <taxon>Gammaproteobacteria</taxon>
        <taxon>Lysobacterales</taxon>
        <taxon>Lysobacteraceae</taxon>
        <taxon>Denitratimonas</taxon>
    </lineage>
</organism>
<comment type="function">
    <text evidence="2">Together with LptE, is involved in the assembly of lipopolysaccharide (LPS) at the surface of the outer membrane.</text>
</comment>
<keyword evidence="2" id="KW-0472">Membrane</keyword>
<dbReference type="AlphaFoldDB" id="A0AAW9R112"/>
<dbReference type="Proteomes" id="UP001364472">
    <property type="component" value="Unassembled WGS sequence"/>
</dbReference>
<proteinExistence type="inferred from homology"/>
<name>A0AAW9R112_9GAMM</name>
<keyword evidence="2" id="KW-0732">Signal</keyword>
<comment type="caution">
    <text evidence="2">Lacks conserved residue(s) required for the propagation of feature annotation.</text>
</comment>
<keyword evidence="1 2" id="KW-0998">Cell outer membrane</keyword>
<feature type="signal peptide" evidence="2">
    <location>
        <begin position="1"/>
        <end position="24"/>
    </location>
</feature>
<dbReference type="HAMAP" id="MF_01411">
    <property type="entry name" value="LPS_assembly_LptD"/>
    <property type="match status" value="1"/>
</dbReference>
<dbReference type="InterPro" id="IPR045659">
    <property type="entry name" value="LptD_2"/>
</dbReference>
<dbReference type="GO" id="GO:1990351">
    <property type="term" value="C:transporter complex"/>
    <property type="evidence" value="ECO:0007669"/>
    <property type="project" value="TreeGrafter"/>
</dbReference>
<dbReference type="InterPro" id="IPR050218">
    <property type="entry name" value="LptD"/>
</dbReference>
<feature type="domain" description="LptD C-terminal" evidence="3">
    <location>
        <begin position="299"/>
        <end position="672"/>
    </location>
</feature>
<dbReference type="RefSeq" id="WP_337334223.1">
    <property type="nucleotide sequence ID" value="NZ_JBBDHC010000002.1"/>
</dbReference>
<dbReference type="PANTHER" id="PTHR30189:SF1">
    <property type="entry name" value="LPS-ASSEMBLY PROTEIN LPTD"/>
    <property type="match status" value="1"/>
</dbReference>
<dbReference type="GO" id="GO:0009279">
    <property type="term" value="C:cell outer membrane"/>
    <property type="evidence" value="ECO:0007669"/>
    <property type="project" value="UniProtKB-SubCell"/>
</dbReference>
<dbReference type="Pfam" id="PF04453">
    <property type="entry name" value="LptD"/>
    <property type="match status" value="1"/>
</dbReference>
<comment type="similarity">
    <text evidence="2">Belongs to the LptD family.</text>
</comment>
<evidence type="ECO:0000313" key="5">
    <source>
        <dbReference type="EMBL" id="MEJ1248510.1"/>
    </source>
</evidence>
<evidence type="ECO:0000256" key="2">
    <source>
        <dbReference type="HAMAP-Rule" id="MF_01411"/>
    </source>
</evidence>
<feature type="domain" description="LPS-assembly protein LptD central" evidence="4">
    <location>
        <begin position="202"/>
        <end position="288"/>
    </location>
</feature>
<evidence type="ECO:0000313" key="6">
    <source>
        <dbReference type="Proteomes" id="UP001364472"/>
    </source>
</evidence>
<evidence type="ECO:0000259" key="3">
    <source>
        <dbReference type="Pfam" id="PF04453"/>
    </source>
</evidence>
<evidence type="ECO:0000256" key="1">
    <source>
        <dbReference type="ARBA" id="ARBA00023237"/>
    </source>
</evidence>
<comment type="caution">
    <text evidence="5">The sequence shown here is derived from an EMBL/GenBank/DDBJ whole genome shotgun (WGS) entry which is preliminary data.</text>
</comment>
<feature type="chain" id="PRO_5043065651" description="LPS-assembly protein LptD" evidence="2">
    <location>
        <begin position="25"/>
        <end position="751"/>
    </location>
</feature>
<dbReference type="GO" id="GO:0043165">
    <property type="term" value="P:Gram-negative-bacterium-type cell outer membrane assembly"/>
    <property type="evidence" value="ECO:0007669"/>
    <property type="project" value="UniProtKB-UniRule"/>
</dbReference>
<protein>
    <recommendedName>
        <fullName evidence="2">LPS-assembly protein LptD</fullName>
    </recommendedName>
</protein>
<dbReference type="GO" id="GO:0015920">
    <property type="term" value="P:lipopolysaccharide transport"/>
    <property type="evidence" value="ECO:0007669"/>
    <property type="project" value="InterPro"/>
</dbReference>
<dbReference type="PANTHER" id="PTHR30189">
    <property type="entry name" value="LPS-ASSEMBLY PROTEIN"/>
    <property type="match status" value="1"/>
</dbReference>
<keyword evidence="6" id="KW-1185">Reference proteome</keyword>
<dbReference type="InterPro" id="IPR020889">
    <property type="entry name" value="LipoPS_assembly_LptD"/>
</dbReference>
<gene>
    <name evidence="2 5" type="primary">lptD</name>
    <name evidence="5" type="ORF">WB794_02290</name>
</gene>
<dbReference type="InterPro" id="IPR007543">
    <property type="entry name" value="LptD_C"/>
</dbReference>
<sequence length="751" mass="85125" precursor="true">MPHARLALSLSILTIAVCTSVAQARSRLEYDPAQWVLCKPNALYEFYRPITSPEADRAHAQTQIWAHSIDLRNGDDYRLEGDVEIQRADQRVAAALLHYDPAQETWRAEGRVQYQDAGMLMEAASAQGELEAERATLVGLRYQLLQARGNGEADQATNQGDISRLEGVSYTTCDPDDRQWTIRARRVDIDQGEGMATIRRGTLRIGSVPVLYLPIATLPIDDRRKTGFLFPSVSLSRSRGFDLQVPYYINIAPNYDVTLTPRLMTKRGVMLGTEFRYLTDTQRGRFYGAWLPSDDRTGKDRGTLTWEHRGRLGTNWQLISNVSHISDDRYFEDFGDSLTMAATSLLESTAGIYGRGAGWSASLSVEDWTIADPYVPKSAEPFRRLPRALLAWEHPFAAGLVTGVRAEGVAFDRDGDLDATRVDVHPYVGWRYERAAGFIRPELGMRHTQYRLGDSYLPGFSDRSPSRTTPIFSLDTGLVFERRADLFGTRTLQTLEPRLYYLNVPYREQDALPIFDTQELGFSWGQLFRPNRFSGADRQSDANQATLAVSTRFFEEDSGRERLSASLGQIRYFEAQRVQMPGVPGIDRAGSAFVADVELQLDDRWSVAVSQHWDPSRELSDLSTLRTQYRFGGQGVVNFAYRFRRDAGMATQDRVTLEQFDASTLVPLNERWRFVARWNYSLLESTTLEAFAGVEWENCCLATRVLVRRYIRNFEGEVNTSLYVELELKGLSTLGRKSEELLERAILGYSH</sequence>
<evidence type="ECO:0000259" key="4">
    <source>
        <dbReference type="Pfam" id="PF19838"/>
    </source>
</evidence>
<dbReference type="Pfam" id="PF19838">
    <property type="entry name" value="LptD_2"/>
    <property type="match status" value="1"/>
</dbReference>
<accession>A0AAW9R112</accession>
<reference evidence="5 6" key="1">
    <citation type="journal article" date="2016" name="Antonie Van Leeuwenhoek">
        <title>Denitratimonas tolerans gen. nov., sp. nov., a denitrifying bacterium isolated from a bioreactor for tannery wastewater treatment.</title>
        <authorList>
            <person name="Han S.I."/>
            <person name="Kim J.O."/>
            <person name="Lee Y.R."/>
            <person name="Ekpeghere K.I."/>
            <person name="Koh S.C."/>
            <person name="Whang K.S."/>
        </authorList>
    </citation>
    <scope>NUCLEOTIDE SEQUENCE [LARGE SCALE GENOMIC DNA]</scope>
    <source>
        <strain evidence="5 6">KACC 17565</strain>
    </source>
</reference>
<dbReference type="EMBL" id="JBBDHC010000002">
    <property type="protein sequence ID" value="MEJ1248510.1"/>
    <property type="molecule type" value="Genomic_DNA"/>
</dbReference>
<comment type="subcellular location">
    <subcellularLocation>
        <location evidence="2">Cell outer membrane</location>
    </subcellularLocation>
</comment>